<dbReference type="AlphaFoldDB" id="A0A506TXV2"/>
<comment type="caution">
    <text evidence="6">The sequence shown here is derived from an EMBL/GenBank/DDBJ whole genome shotgun (WGS) entry which is preliminary data.</text>
</comment>
<dbReference type="InterPro" id="IPR001492">
    <property type="entry name" value="Flagellin"/>
</dbReference>
<dbReference type="RefSeq" id="WP_141167519.1">
    <property type="nucleotide sequence ID" value="NZ_VHLH01000025.1"/>
</dbReference>
<dbReference type="InterPro" id="IPR046358">
    <property type="entry name" value="Flagellin_C"/>
</dbReference>
<sequence>MKTTTVSTLALRSALRQNLVSGQSSLADAQKEAATGRYADIGQSLGGRTSQSVSLANGVSRLNAIIDSNSIVQTRLSTAQSALESVSDNTQTALDGLLTVTGGSDDTQLSSVVDQVRNAFQSSLGAMNASVAGNFVFSGTQSDQPALNDRLGDASDEIRSAYDAAFPPDGPEPSADDVEDFIDKTVAPMFDETNWQTWSNASDDPVQTRIGTNEVIDTSTTANSEGVRKLAMASALSTALLGDDVPASTRSTVVTSASATMREALSGIDSDRSTLGVVQSRVTKATSAMKDQIDTVNTQIDNLEGVDPYDAATRVNTLMNQVETSYAITARISQLSLMNYL</sequence>
<keyword evidence="6" id="KW-0966">Cell projection</keyword>
<accession>A0A506TXV2</accession>
<dbReference type="Pfam" id="PF00669">
    <property type="entry name" value="Flagellin_N"/>
    <property type="match status" value="1"/>
</dbReference>
<feature type="domain" description="Flagellin C-terminal" evidence="5">
    <location>
        <begin position="262"/>
        <end position="341"/>
    </location>
</feature>
<organism evidence="6 7">
    <name type="scientific">Pararhizobium mangrovi</name>
    <dbReference type="NCBI Taxonomy" id="2590452"/>
    <lineage>
        <taxon>Bacteria</taxon>
        <taxon>Pseudomonadati</taxon>
        <taxon>Pseudomonadota</taxon>
        <taxon>Alphaproteobacteria</taxon>
        <taxon>Hyphomicrobiales</taxon>
        <taxon>Rhizobiaceae</taxon>
        <taxon>Rhizobium/Agrobacterium group</taxon>
        <taxon>Pararhizobium</taxon>
    </lineage>
</organism>
<evidence type="ECO:0000259" key="5">
    <source>
        <dbReference type="Pfam" id="PF00700"/>
    </source>
</evidence>
<evidence type="ECO:0000259" key="4">
    <source>
        <dbReference type="Pfam" id="PF00669"/>
    </source>
</evidence>
<dbReference type="Gene3D" id="1.20.1330.10">
    <property type="entry name" value="f41 fragment of flagellin, N-terminal domain"/>
    <property type="match status" value="1"/>
</dbReference>
<evidence type="ECO:0000256" key="2">
    <source>
        <dbReference type="ARBA" id="ARBA00023143"/>
    </source>
</evidence>
<dbReference type="InterPro" id="IPR001029">
    <property type="entry name" value="Flagellin_N"/>
</dbReference>
<reference evidence="6 7" key="1">
    <citation type="submission" date="2019-06" db="EMBL/GenBank/DDBJ databases">
        <authorList>
            <person name="Li M."/>
        </authorList>
    </citation>
    <scope>NUCLEOTIDE SEQUENCE [LARGE SCALE GENOMIC DNA]</scope>
    <source>
        <strain evidence="6 7">BGMRC6574</strain>
    </source>
</reference>
<keyword evidence="3" id="KW-0964">Secreted</keyword>
<feature type="domain" description="Flagellin N-terminal" evidence="4">
    <location>
        <begin position="6"/>
        <end position="141"/>
    </location>
</feature>
<evidence type="ECO:0000256" key="1">
    <source>
        <dbReference type="ARBA" id="ARBA00005709"/>
    </source>
</evidence>
<name>A0A506TXV2_9HYPH</name>
<evidence type="ECO:0000313" key="6">
    <source>
        <dbReference type="EMBL" id="TPW26903.1"/>
    </source>
</evidence>
<dbReference type="Pfam" id="PF00700">
    <property type="entry name" value="Flagellin_C"/>
    <property type="match status" value="1"/>
</dbReference>
<evidence type="ECO:0000313" key="7">
    <source>
        <dbReference type="Proteomes" id="UP000320314"/>
    </source>
</evidence>
<gene>
    <name evidence="6" type="ORF">FJU11_13090</name>
</gene>
<dbReference type="PANTHER" id="PTHR42792:SF1">
    <property type="entry name" value="FLAGELLAR HOOK-ASSOCIATED PROTEIN 3"/>
    <property type="match status" value="1"/>
</dbReference>
<proteinExistence type="inferred from homology"/>
<evidence type="ECO:0000256" key="3">
    <source>
        <dbReference type="RuleBase" id="RU362073"/>
    </source>
</evidence>
<comment type="similarity">
    <text evidence="1 3">Belongs to the bacterial flagellin family.</text>
</comment>
<keyword evidence="6" id="KW-0282">Flagellum</keyword>
<keyword evidence="6" id="KW-0969">Cilium</keyword>
<keyword evidence="2 3" id="KW-0975">Bacterial flagellum</keyword>
<dbReference type="GO" id="GO:0009288">
    <property type="term" value="C:bacterial-type flagellum"/>
    <property type="evidence" value="ECO:0007669"/>
    <property type="project" value="UniProtKB-SubCell"/>
</dbReference>
<dbReference type="EMBL" id="VHLH01000025">
    <property type="protein sequence ID" value="TPW26903.1"/>
    <property type="molecule type" value="Genomic_DNA"/>
</dbReference>
<dbReference type="PANTHER" id="PTHR42792">
    <property type="entry name" value="FLAGELLIN"/>
    <property type="match status" value="1"/>
</dbReference>
<dbReference type="GO" id="GO:0005576">
    <property type="term" value="C:extracellular region"/>
    <property type="evidence" value="ECO:0007669"/>
    <property type="project" value="UniProtKB-SubCell"/>
</dbReference>
<dbReference type="SUPFAM" id="SSF64518">
    <property type="entry name" value="Phase 1 flagellin"/>
    <property type="match status" value="1"/>
</dbReference>
<keyword evidence="7" id="KW-1185">Reference proteome</keyword>
<protein>
    <recommendedName>
        <fullName evidence="3">Flagellin</fullName>
    </recommendedName>
</protein>
<comment type="subcellular location">
    <subcellularLocation>
        <location evidence="3">Secreted</location>
    </subcellularLocation>
    <subcellularLocation>
        <location evidence="3">Bacterial flagellum</location>
    </subcellularLocation>
</comment>
<dbReference type="GO" id="GO:0005198">
    <property type="term" value="F:structural molecule activity"/>
    <property type="evidence" value="ECO:0007669"/>
    <property type="project" value="UniProtKB-UniRule"/>
</dbReference>
<dbReference type="Proteomes" id="UP000320314">
    <property type="component" value="Unassembled WGS sequence"/>
</dbReference>
<comment type="function">
    <text evidence="3">Flagellin is the subunit protein which polymerizes to form the filaments of bacterial flagella.</text>
</comment>
<dbReference type="NCBIfam" id="NF004669">
    <property type="entry name" value="PRK06008.1"/>
    <property type="match status" value="1"/>
</dbReference>
<dbReference type="OrthoDB" id="8004955at2"/>